<feature type="transmembrane region" description="Helical" evidence="5">
    <location>
        <begin position="181"/>
        <end position="200"/>
    </location>
</feature>
<evidence type="ECO:0000313" key="8">
    <source>
        <dbReference type="Proteomes" id="UP000295131"/>
    </source>
</evidence>
<evidence type="ECO:0000256" key="1">
    <source>
        <dbReference type="ARBA" id="ARBA00004141"/>
    </source>
</evidence>
<keyword evidence="8" id="KW-1185">Reference proteome</keyword>
<keyword evidence="4 5" id="KW-0472">Membrane</keyword>
<evidence type="ECO:0000259" key="6">
    <source>
        <dbReference type="Pfam" id="PF00892"/>
    </source>
</evidence>
<feature type="transmembrane region" description="Helical" evidence="5">
    <location>
        <begin position="7"/>
        <end position="27"/>
    </location>
</feature>
<dbReference type="InterPro" id="IPR050638">
    <property type="entry name" value="AA-Vitamin_Transporters"/>
</dbReference>
<dbReference type="InterPro" id="IPR000620">
    <property type="entry name" value="EamA_dom"/>
</dbReference>
<name>A0A4R5PIV4_9HYPH</name>
<dbReference type="GO" id="GO:0016020">
    <property type="term" value="C:membrane"/>
    <property type="evidence" value="ECO:0007669"/>
    <property type="project" value="UniProtKB-SubCell"/>
</dbReference>
<feature type="transmembrane region" description="Helical" evidence="5">
    <location>
        <begin position="212"/>
        <end position="232"/>
    </location>
</feature>
<gene>
    <name evidence="7" type="ORF">E2A64_16570</name>
</gene>
<evidence type="ECO:0000256" key="4">
    <source>
        <dbReference type="ARBA" id="ARBA00023136"/>
    </source>
</evidence>
<dbReference type="Proteomes" id="UP000295131">
    <property type="component" value="Unassembled WGS sequence"/>
</dbReference>
<dbReference type="InterPro" id="IPR037185">
    <property type="entry name" value="EmrE-like"/>
</dbReference>
<sequence length="297" mass="31283">MDLATWAMLIALGLIWGGSFFFARIAVQHIPPLTLVLCRVLLAAAALHLAFGRMTGFYATLKARAPELLLLGIINNAIPFTLIFAGQTVIGAGLASILNATTPLWTVLVAQVFTDDEKITITKLFGCALGLAGVVLLIGPAALDHTDTPVWPLLAILGAALSYGFAATWGKRFRGVPPRMVAAGQLTASSLVMLPLALIIDRPWTLPAPPLDTVLATIALALLSTAFAYILFFRILARAGATGTSLVTLLVPPAAILLGVLFLGENLSITELAGLALIAVGLLTLDNRLRRRGRHAA</sequence>
<feature type="domain" description="EamA" evidence="6">
    <location>
        <begin position="8"/>
        <end position="138"/>
    </location>
</feature>
<keyword evidence="3 5" id="KW-1133">Transmembrane helix</keyword>
<comment type="caution">
    <text evidence="7">The sequence shown here is derived from an EMBL/GenBank/DDBJ whole genome shotgun (WGS) entry which is preliminary data.</text>
</comment>
<dbReference type="EMBL" id="SMSI01000004">
    <property type="protein sequence ID" value="TDH34495.1"/>
    <property type="molecule type" value="Genomic_DNA"/>
</dbReference>
<dbReference type="PANTHER" id="PTHR32322">
    <property type="entry name" value="INNER MEMBRANE TRANSPORTER"/>
    <property type="match status" value="1"/>
</dbReference>
<reference evidence="7 8" key="1">
    <citation type="journal article" date="2013" name="Int. J. Syst. Evol. Microbiol.">
        <title>Hoeflea suaedae sp. nov., an endophytic bacterium isolated from the root of the halophyte Suaeda maritima.</title>
        <authorList>
            <person name="Chung E.J."/>
            <person name="Park J.A."/>
            <person name="Pramanik P."/>
            <person name="Bibi F."/>
            <person name="Jeon C.O."/>
            <person name="Chung Y.R."/>
        </authorList>
    </citation>
    <scope>NUCLEOTIDE SEQUENCE [LARGE SCALE GENOMIC DNA]</scope>
    <source>
        <strain evidence="7 8">YC6898</strain>
    </source>
</reference>
<dbReference type="PANTHER" id="PTHR32322:SF9">
    <property type="entry name" value="AMINO-ACID METABOLITE EFFLUX PUMP-RELATED"/>
    <property type="match status" value="1"/>
</dbReference>
<proteinExistence type="predicted"/>
<accession>A0A4R5PIV4</accession>
<evidence type="ECO:0000256" key="2">
    <source>
        <dbReference type="ARBA" id="ARBA00022692"/>
    </source>
</evidence>
<evidence type="ECO:0000313" key="7">
    <source>
        <dbReference type="EMBL" id="TDH34495.1"/>
    </source>
</evidence>
<comment type="subcellular location">
    <subcellularLocation>
        <location evidence="1">Membrane</location>
        <topology evidence="1">Multi-pass membrane protein</topology>
    </subcellularLocation>
</comment>
<feature type="transmembrane region" description="Helical" evidence="5">
    <location>
        <begin position="124"/>
        <end position="143"/>
    </location>
</feature>
<dbReference type="Pfam" id="PF00892">
    <property type="entry name" value="EamA"/>
    <property type="match status" value="2"/>
</dbReference>
<organism evidence="7 8">
    <name type="scientific">Pseudohoeflea suaedae</name>
    <dbReference type="NCBI Taxonomy" id="877384"/>
    <lineage>
        <taxon>Bacteria</taxon>
        <taxon>Pseudomonadati</taxon>
        <taxon>Pseudomonadota</taxon>
        <taxon>Alphaproteobacteria</taxon>
        <taxon>Hyphomicrobiales</taxon>
        <taxon>Rhizobiaceae</taxon>
        <taxon>Pseudohoeflea</taxon>
    </lineage>
</organism>
<feature type="transmembrane region" description="Helical" evidence="5">
    <location>
        <begin position="33"/>
        <end position="56"/>
    </location>
</feature>
<protein>
    <submittedName>
        <fullName evidence="7">DMT family transporter</fullName>
    </submittedName>
</protein>
<feature type="transmembrane region" description="Helical" evidence="5">
    <location>
        <begin position="244"/>
        <end position="263"/>
    </location>
</feature>
<feature type="domain" description="EamA" evidence="6">
    <location>
        <begin position="151"/>
        <end position="283"/>
    </location>
</feature>
<keyword evidence="2 5" id="KW-0812">Transmembrane</keyword>
<dbReference type="SUPFAM" id="SSF103481">
    <property type="entry name" value="Multidrug resistance efflux transporter EmrE"/>
    <property type="match status" value="2"/>
</dbReference>
<evidence type="ECO:0000256" key="3">
    <source>
        <dbReference type="ARBA" id="ARBA00022989"/>
    </source>
</evidence>
<feature type="transmembrane region" description="Helical" evidence="5">
    <location>
        <begin position="149"/>
        <end position="169"/>
    </location>
</feature>
<feature type="transmembrane region" description="Helical" evidence="5">
    <location>
        <begin position="269"/>
        <end position="285"/>
    </location>
</feature>
<evidence type="ECO:0000256" key="5">
    <source>
        <dbReference type="SAM" id="Phobius"/>
    </source>
</evidence>
<dbReference type="OrthoDB" id="9810556at2"/>
<dbReference type="AlphaFoldDB" id="A0A4R5PIV4"/>